<evidence type="ECO:0000256" key="2">
    <source>
        <dbReference type="ARBA" id="ARBA00007288"/>
    </source>
</evidence>
<name>A0AAJ7TN41_PETMA</name>
<evidence type="ECO:0000313" key="5">
    <source>
        <dbReference type="Proteomes" id="UP001318040"/>
    </source>
</evidence>
<dbReference type="Proteomes" id="UP001318040">
    <property type="component" value="Chromosome 31"/>
</dbReference>
<dbReference type="PANTHER" id="PTHR31952:SF1">
    <property type="entry name" value="CB1 CANNABINOID RECEPTOR-INTERACTING PROTEIN 1"/>
    <property type="match status" value="1"/>
</dbReference>
<organism evidence="5 6">
    <name type="scientific">Petromyzon marinus</name>
    <name type="common">Sea lamprey</name>
    <dbReference type="NCBI Taxonomy" id="7757"/>
    <lineage>
        <taxon>Eukaryota</taxon>
        <taxon>Metazoa</taxon>
        <taxon>Chordata</taxon>
        <taxon>Craniata</taxon>
        <taxon>Vertebrata</taxon>
        <taxon>Cyclostomata</taxon>
        <taxon>Hyperoartia</taxon>
        <taxon>Petromyzontiformes</taxon>
        <taxon>Petromyzontidae</taxon>
        <taxon>Petromyzon</taxon>
    </lineage>
</organism>
<reference evidence="6" key="1">
    <citation type="submission" date="2025-08" db="UniProtKB">
        <authorList>
            <consortium name="RefSeq"/>
        </authorList>
    </citation>
    <scope>IDENTIFICATION</scope>
    <source>
        <tissue evidence="6">Sperm</tissue>
    </source>
</reference>
<comment type="function">
    <text evidence="1">Suppresses cannabinoid receptor CNR1-mediated tonic inhibition of voltage-gated calcium channels.</text>
</comment>
<dbReference type="GO" id="GO:0031718">
    <property type="term" value="F:type 1 cannabinoid receptor binding"/>
    <property type="evidence" value="ECO:0007669"/>
    <property type="project" value="TreeGrafter"/>
</dbReference>
<dbReference type="GO" id="GO:0005886">
    <property type="term" value="C:plasma membrane"/>
    <property type="evidence" value="ECO:0007669"/>
    <property type="project" value="TreeGrafter"/>
</dbReference>
<gene>
    <name evidence="6" type="primary">CNRIP1</name>
</gene>
<keyword evidence="5" id="KW-1185">Reference proteome</keyword>
<comment type="subunit">
    <text evidence="4">Interacts with the cannabinoid receptor CNR1 (via C-terminus). Does not interact with cannabinoid receptor CNR2.</text>
</comment>
<sequence>MDDVPSAMKISISLKTHPSDGAVFFKVDGQRFNQTRTIKLLVGAKYKVAVLIKPGTVRTRAMLIGDCEVPLEEGARDLAQVTYAGYFDTAALTATKSGERQPTAVSIRLEDIGTFEAVWQCKFYNYPKRDHCQWGNSFAAIDYDCKPNDTRTLLWVNKEVFR</sequence>
<evidence type="ECO:0000313" key="6">
    <source>
        <dbReference type="RefSeq" id="XP_032819945.1"/>
    </source>
</evidence>
<accession>A0AAJ7TN41</accession>
<dbReference type="KEGG" id="pmrn:116947851"/>
<comment type="similarity">
    <text evidence="2">Belongs to the CNRIP family.</text>
</comment>
<dbReference type="AlphaFoldDB" id="A0AAJ7TN41"/>
<dbReference type="Pfam" id="PF15043">
    <property type="entry name" value="CNRIP1"/>
    <property type="match status" value="1"/>
</dbReference>
<keyword evidence="6" id="KW-0675">Receptor</keyword>
<evidence type="ECO:0000256" key="1">
    <source>
        <dbReference type="ARBA" id="ARBA00003884"/>
    </source>
</evidence>
<dbReference type="InterPro" id="IPR029204">
    <property type="entry name" value="CNRIP1"/>
</dbReference>
<dbReference type="PANTHER" id="PTHR31952">
    <property type="entry name" value="CB1 CANNABINOID RECEPTOR-INTERACTING PROTEIN 1"/>
    <property type="match status" value="1"/>
</dbReference>
<protein>
    <recommendedName>
        <fullName evidence="3">CB1 cannabinoid receptor-interacting protein 1</fullName>
    </recommendedName>
</protein>
<dbReference type="GeneID" id="116947851"/>
<dbReference type="RefSeq" id="XP_032819945.1">
    <property type="nucleotide sequence ID" value="XM_032964054.1"/>
</dbReference>
<evidence type="ECO:0000256" key="3">
    <source>
        <dbReference type="ARBA" id="ARBA00015651"/>
    </source>
</evidence>
<evidence type="ECO:0000256" key="4">
    <source>
        <dbReference type="ARBA" id="ARBA00026030"/>
    </source>
</evidence>
<dbReference type="CTD" id="25927"/>
<proteinExistence type="inferred from homology"/>